<dbReference type="RefSeq" id="WP_338280770.1">
    <property type="nucleotide sequence ID" value="NZ_BTTX01000006.1"/>
</dbReference>
<feature type="transmembrane region" description="Helical" evidence="1">
    <location>
        <begin position="336"/>
        <end position="354"/>
    </location>
</feature>
<feature type="transmembrane region" description="Helical" evidence="1">
    <location>
        <begin position="19"/>
        <end position="38"/>
    </location>
</feature>
<dbReference type="EMBL" id="BTTX01000006">
    <property type="protein sequence ID" value="GMU09720.1"/>
    <property type="molecule type" value="Genomic_DNA"/>
</dbReference>
<evidence type="ECO:0000313" key="2">
    <source>
        <dbReference type="EMBL" id="GMU09720.1"/>
    </source>
</evidence>
<accession>A0ABQ6R097</accession>
<reference evidence="2 3" key="1">
    <citation type="journal article" date="2024" name="Arch. Microbiol.">
        <title>Corallococcus caeni sp. nov., a novel myxobacterium isolated from activated sludge.</title>
        <authorList>
            <person name="Tomita S."/>
            <person name="Nakai R."/>
            <person name="Kuroda K."/>
            <person name="Kurashita H."/>
            <person name="Hatamoto M."/>
            <person name="Yamaguchi T."/>
            <person name="Narihiro T."/>
        </authorList>
    </citation>
    <scope>NUCLEOTIDE SEQUENCE [LARGE SCALE GENOMIC DNA]</scope>
    <source>
        <strain evidence="2 3">NO1</strain>
    </source>
</reference>
<sequence length="534" mass="56678">MSAETTDATPVSPGLGPSWGGVLLLCAGLILLGAWGWLAPEYLMARGFPLDDAWIHAVYARSLAAGQGLAYNPGIPATGETSPLWAWVLVPSHWLSQDVATRVLLTKLTGFLLHVMASGAAFLALGGRRGDRWALGGALLMLLHPDLVAASVSGMEVPLASLCIWGLVLALKARSVLALGLLAAAAPLCRPELPVVTWTLPVLFLLGREPLRELARVLGAIAVGTAVSFGGMGLWYLAASGRPLPATFYAKVGGGGPGLWASLMRGFTELLPGLSFTALPVLGVLVLLVAERRGRPGPSEGWRLAAALVGAGLAFCCVSFALIHPLDPAAFYHQRYLLPALSLLVVPFVPLAGGRLQARVPRPGHRLWVVLALLPAGVCALRLPARLERLTNDARNIDDVQVSVGRMLSGAPPEAVVWATDAGAVRYFGQAFVVDMLGLNTPQMLGADAQAYLDAHAPAYLETVPTWSRLVDPDRSWPTPRIFRPSTEYTVTRIIQMRLHALVFCAQGTGTYDIRGRTFAFRCAPLGPPFPGPP</sequence>
<name>A0ABQ6R097_9BACT</name>
<keyword evidence="1" id="KW-0472">Membrane</keyword>
<dbReference type="Proteomes" id="UP001342631">
    <property type="component" value="Unassembled WGS sequence"/>
</dbReference>
<feature type="transmembrane region" description="Helical" evidence="1">
    <location>
        <begin position="147"/>
        <end position="171"/>
    </location>
</feature>
<gene>
    <name evidence="2" type="ORF">ASNO1_59740</name>
</gene>
<proteinExistence type="predicted"/>
<keyword evidence="1" id="KW-0812">Transmembrane</keyword>
<feature type="transmembrane region" description="Helical" evidence="1">
    <location>
        <begin position="270"/>
        <end position="290"/>
    </location>
</feature>
<evidence type="ECO:0008006" key="4">
    <source>
        <dbReference type="Google" id="ProtNLM"/>
    </source>
</evidence>
<keyword evidence="3" id="KW-1185">Reference proteome</keyword>
<feature type="transmembrane region" description="Helical" evidence="1">
    <location>
        <begin position="108"/>
        <end position="127"/>
    </location>
</feature>
<feature type="transmembrane region" description="Helical" evidence="1">
    <location>
        <begin position="302"/>
        <end position="324"/>
    </location>
</feature>
<feature type="transmembrane region" description="Helical" evidence="1">
    <location>
        <begin position="217"/>
        <end position="238"/>
    </location>
</feature>
<feature type="transmembrane region" description="Helical" evidence="1">
    <location>
        <begin position="366"/>
        <end position="385"/>
    </location>
</feature>
<protein>
    <recommendedName>
        <fullName evidence="4">Glycosyltransferase RgtA/B/C/D-like domain-containing protein</fullName>
    </recommendedName>
</protein>
<evidence type="ECO:0000256" key="1">
    <source>
        <dbReference type="SAM" id="Phobius"/>
    </source>
</evidence>
<comment type="caution">
    <text evidence="2">The sequence shown here is derived from an EMBL/GenBank/DDBJ whole genome shotgun (WGS) entry which is preliminary data.</text>
</comment>
<evidence type="ECO:0000313" key="3">
    <source>
        <dbReference type="Proteomes" id="UP001342631"/>
    </source>
</evidence>
<keyword evidence="1" id="KW-1133">Transmembrane helix</keyword>
<organism evidence="2 3">
    <name type="scientific">Corallococcus caeni</name>
    <dbReference type="NCBI Taxonomy" id="3082388"/>
    <lineage>
        <taxon>Bacteria</taxon>
        <taxon>Pseudomonadati</taxon>
        <taxon>Myxococcota</taxon>
        <taxon>Myxococcia</taxon>
        <taxon>Myxococcales</taxon>
        <taxon>Cystobacterineae</taxon>
        <taxon>Myxococcaceae</taxon>
        <taxon>Corallococcus</taxon>
    </lineage>
</organism>